<accession>A0A810BBD6</accession>
<proteinExistence type="predicted"/>
<name>A0A810BBD6_9BRAD</name>
<dbReference type="EMBL" id="AP023097">
    <property type="protein sequence ID" value="BCE73928.1"/>
    <property type="molecule type" value="Genomic_DNA"/>
</dbReference>
<dbReference type="AlphaFoldDB" id="A0A810BBD6"/>
<sequence>MPKAKLQIRPNLSVDIVYVGRKFHAQLQYLNSVRTGRKPSETLTQQYRGTEKWHAGRLARELSPVAADSAILKPPSSRTDADAYLSAVLAANANLIDISERMTRNGKIKAATANSLGAVIKELNYAPKGDEATFNDLYIIDETVGTGRTVAAILYHLCKAGLRKDCRVVVATALWVDP</sequence>
<evidence type="ECO:0000313" key="1">
    <source>
        <dbReference type="EMBL" id="BCE73928.1"/>
    </source>
</evidence>
<reference evidence="1" key="1">
    <citation type="submission" date="2020-05" db="EMBL/GenBank/DDBJ databases">
        <title>Complete genome sequence of Bradyrhizobium diazoefficiens XF8 isolated from soybean nodule.</title>
        <authorList>
            <person name="Noda R."/>
            <person name="Kakizaki K."/>
            <person name="Minamisawa K."/>
        </authorList>
    </citation>
    <scope>NUCLEOTIDE SEQUENCE</scope>
    <source>
        <strain evidence="1">XF8</strain>
    </source>
</reference>
<gene>
    <name evidence="1" type="ORF">XF8B_40390</name>
</gene>
<organism evidence="1">
    <name type="scientific">Bradyrhizobium diazoefficiens</name>
    <dbReference type="NCBI Taxonomy" id="1355477"/>
    <lineage>
        <taxon>Bacteria</taxon>
        <taxon>Pseudomonadati</taxon>
        <taxon>Pseudomonadota</taxon>
        <taxon>Alphaproteobacteria</taxon>
        <taxon>Hyphomicrobiales</taxon>
        <taxon>Nitrobacteraceae</taxon>
        <taxon>Bradyrhizobium</taxon>
    </lineage>
</organism>
<protein>
    <submittedName>
        <fullName evidence="1">Uncharacterized protein</fullName>
    </submittedName>
</protein>